<proteinExistence type="predicted"/>
<accession>A0A2Z6RBA4</accession>
<dbReference type="EMBL" id="BEXD01002725">
    <property type="protein sequence ID" value="GBB99220.1"/>
    <property type="molecule type" value="Genomic_DNA"/>
</dbReference>
<keyword evidence="5" id="KW-1185">Reference proteome</keyword>
<dbReference type="AlphaFoldDB" id="A0A2Z6RBA4"/>
<feature type="non-terminal residue" evidence="4">
    <location>
        <position position="1"/>
    </location>
</feature>
<sequence>DCNRDIETFLSPDLFKEKGSQDKPSTTDENTTSMPIDSENATPDENANVTVMKDPIEIDSSTTLDISENVDNSQIQRPICEKCFEEISIEFSKDTAFLSCKHAVHYDCIDNPRKKCPTCPSSEGLKTSDVQKKHIRESTASTEKH</sequence>
<reference evidence="4 5" key="1">
    <citation type="submission" date="2017-11" db="EMBL/GenBank/DDBJ databases">
        <title>The genome of Rhizophagus clarus HR1 reveals common genetic basis of auxotrophy among arbuscular mycorrhizal fungi.</title>
        <authorList>
            <person name="Kobayashi Y."/>
        </authorList>
    </citation>
    <scope>NUCLEOTIDE SEQUENCE [LARGE SCALE GENOMIC DNA]</scope>
    <source>
        <strain evidence="4 5">HR1</strain>
    </source>
</reference>
<feature type="region of interest" description="Disordered" evidence="2">
    <location>
        <begin position="119"/>
        <end position="145"/>
    </location>
</feature>
<gene>
    <name evidence="4" type="ORF">RclHR1_34500001</name>
</gene>
<dbReference type="SMART" id="SM00184">
    <property type="entry name" value="RING"/>
    <property type="match status" value="1"/>
</dbReference>
<comment type="caution">
    <text evidence="4">The sequence shown here is derived from an EMBL/GenBank/DDBJ whole genome shotgun (WGS) entry which is preliminary data.</text>
</comment>
<feature type="region of interest" description="Disordered" evidence="2">
    <location>
        <begin position="13"/>
        <end position="48"/>
    </location>
</feature>
<dbReference type="InterPro" id="IPR013083">
    <property type="entry name" value="Znf_RING/FYVE/PHD"/>
</dbReference>
<feature type="compositionally biased region" description="Polar residues" evidence="2">
    <location>
        <begin position="22"/>
        <end position="48"/>
    </location>
</feature>
<protein>
    <recommendedName>
        <fullName evidence="3">RING-type domain-containing protein</fullName>
    </recommendedName>
</protein>
<keyword evidence="1" id="KW-0479">Metal-binding</keyword>
<evidence type="ECO:0000259" key="3">
    <source>
        <dbReference type="PROSITE" id="PS50089"/>
    </source>
</evidence>
<evidence type="ECO:0000313" key="5">
    <source>
        <dbReference type="Proteomes" id="UP000247702"/>
    </source>
</evidence>
<name>A0A2Z6RBA4_9GLOM</name>
<dbReference type="PROSITE" id="PS50089">
    <property type="entry name" value="ZF_RING_2"/>
    <property type="match status" value="1"/>
</dbReference>
<feature type="domain" description="RING-type" evidence="3">
    <location>
        <begin position="80"/>
        <end position="119"/>
    </location>
</feature>
<dbReference type="Proteomes" id="UP000247702">
    <property type="component" value="Unassembled WGS sequence"/>
</dbReference>
<keyword evidence="1" id="KW-0863">Zinc-finger</keyword>
<dbReference type="CDD" id="cd16448">
    <property type="entry name" value="RING-H2"/>
    <property type="match status" value="1"/>
</dbReference>
<evidence type="ECO:0000256" key="1">
    <source>
        <dbReference type="PROSITE-ProRule" id="PRU00175"/>
    </source>
</evidence>
<evidence type="ECO:0000313" key="4">
    <source>
        <dbReference type="EMBL" id="GBB99220.1"/>
    </source>
</evidence>
<dbReference type="InterPro" id="IPR001841">
    <property type="entry name" value="Znf_RING"/>
</dbReference>
<organism evidence="4 5">
    <name type="scientific">Rhizophagus clarus</name>
    <dbReference type="NCBI Taxonomy" id="94130"/>
    <lineage>
        <taxon>Eukaryota</taxon>
        <taxon>Fungi</taxon>
        <taxon>Fungi incertae sedis</taxon>
        <taxon>Mucoromycota</taxon>
        <taxon>Glomeromycotina</taxon>
        <taxon>Glomeromycetes</taxon>
        <taxon>Glomerales</taxon>
        <taxon>Glomeraceae</taxon>
        <taxon>Rhizophagus</taxon>
    </lineage>
</organism>
<dbReference type="GO" id="GO:0008270">
    <property type="term" value="F:zinc ion binding"/>
    <property type="evidence" value="ECO:0007669"/>
    <property type="project" value="UniProtKB-KW"/>
</dbReference>
<dbReference type="SUPFAM" id="SSF57850">
    <property type="entry name" value="RING/U-box"/>
    <property type="match status" value="1"/>
</dbReference>
<evidence type="ECO:0000256" key="2">
    <source>
        <dbReference type="SAM" id="MobiDB-lite"/>
    </source>
</evidence>
<dbReference type="Gene3D" id="3.30.40.10">
    <property type="entry name" value="Zinc/RING finger domain, C3HC4 (zinc finger)"/>
    <property type="match status" value="1"/>
</dbReference>
<keyword evidence="1" id="KW-0862">Zinc</keyword>